<feature type="compositionally biased region" description="Basic and acidic residues" evidence="1">
    <location>
        <begin position="497"/>
        <end position="509"/>
    </location>
</feature>
<gene>
    <name evidence="4" type="primary">LOC109476319</name>
</gene>
<feature type="compositionally biased region" description="Polar residues" evidence="1">
    <location>
        <begin position="268"/>
        <end position="280"/>
    </location>
</feature>
<evidence type="ECO:0000256" key="1">
    <source>
        <dbReference type="SAM" id="MobiDB-lite"/>
    </source>
</evidence>
<name>A0A6P4ZT78_BRABE</name>
<dbReference type="Proteomes" id="UP000515135">
    <property type="component" value="Unplaced"/>
</dbReference>
<dbReference type="AlphaFoldDB" id="A0A6P4ZT78"/>
<sequence length="509" mass="56422">MADASDREELYTTLGVLPTATHADIVDSYKKEVELYERACKLGKKSKKYKEAEVRHREVSKAFVVLSDAPRRQLYDNSGAVTVPTKVTTKSHKNSNGYSVNQNEQSITIFLPSNRATTWITTCEEHHSTKATDRGKNGRHIKTVYSDAHSKQTVGSVSITVYVSTDKILVQGSAYLLWFLEEFPRLKEKVGAVCTSERINNSVQLSVSASEVSSTPAAPATDGPSSCPTCEQSIVADELCATCNTVPKALLDFNSNALCTEEEEPSEGTPQNLADKGNQCTPPISSVDYANVQDSVNKLESCLVESIADRKTSELSILQRLSVLEDRLKSGERNHVCAGLSASEKRQLVEDIARLDKVKCELETQVKSLQQKYNELSRAVHDAQSASLRDQSKSMETQTNQEASDRAERLLYELVNVNVHNRFQALEGDNNEIREVNNETRNNSSVSSTRAKHREQTHKAGEKQPPIQNKVNPRPTVSTSQHNKDMPPDVLILGDSNTKDSQDRCHVSR</sequence>
<feature type="region of interest" description="Disordered" evidence="1">
    <location>
        <begin position="261"/>
        <end position="280"/>
    </location>
</feature>
<evidence type="ECO:0000313" key="3">
    <source>
        <dbReference type="Proteomes" id="UP000515135"/>
    </source>
</evidence>
<protein>
    <submittedName>
        <fullName evidence="4">Uncharacterized protein LOC109476319</fullName>
    </submittedName>
</protein>
<reference evidence="4" key="1">
    <citation type="submission" date="2025-08" db="UniProtKB">
        <authorList>
            <consortium name="RefSeq"/>
        </authorList>
    </citation>
    <scope>IDENTIFICATION</scope>
    <source>
        <tissue evidence="4">Gonad</tissue>
    </source>
</reference>
<dbReference type="PROSITE" id="PS50076">
    <property type="entry name" value="DNAJ_2"/>
    <property type="match status" value="1"/>
</dbReference>
<dbReference type="SUPFAM" id="SSF46565">
    <property type="entry name" value="Chaperone J-domain"/>
    <property type="match status" value="1"/>
</dbReference>
<feature type="domain" description="J" evidence="2">
    <location>
        <begin position="9"/>
        <end position="79"/>
    </location>
</feature>
<dbReference type="Gene3D" id="1.10.287.110">
    <property type="entry name" value="DnaJ domain"/>
    <property type="match status" value="1"/>
</dbReference>
<dbReference type="KEGG" id="bbel:109476319"/>
<proteinExistence type="predicted"/>
<dbReference type="InterPro" id="IPR001623">
    <property type="entry name" value="DnaJ_domain"/>
</dbReference>
<accession>A0A6P4ZT78</accession>
<dbReference type="GeneID" id="109476319"/>
<evidence type="ECO:0000313" key="4">
    <source>
        <dbReference type="RefSeq" id="XP_019632796.1"/>
    </source>
</evidence>
<keyword evidence="3" id="KW-1185">Reference proteome</keyword>
<dbReference type="OrthoDB" id="442087at2759"/>
<feature type="region of interest" description="Disordered" evidence="1">
    <location>
        <begin position="381"/>
        <end position="404"/>
    </location>
</feature>
<feature type="compositionally biased region" description="Polar residues" evidence="1">
    <location>
        <begin position="466"/>
        <end position="481"/>
    </location>
</feature>
<feature type="region of interest" description="Disordered" evidence="1">
    <location>
        <begin position="433"/>
        <end position="509"/>
    </location>
</feature>
<organism evidence="3 4">
    <name type="scientific">Branchiostoma belcheri</name>
    <name type="common">Amphioxus</name>
    <dbReference type="NCBI Taxonomy" id="7741"/>
    <lineage>
        <taxon>Eukaryota</taxon>
        <taxon>Metazoa</taxon>
        <taxon>Chordata</taxon>
        <taxon>Cephalochordata</taxon>
        <taxon>Leptocardii</taxon>
        <taxon>Amphioxiformes</taxon>
        <taxon>Branchiostomatidae</taxon>
        <taxon>Branchiostoma</taxon>
    </lineage>
</organism>
<feature type="compositionally biased region" description="Polar residues" evidence="1">
    <location>
        <begin position="439"/>
        <end position="449"/>
    </location>
</feature>
<feature type="compositionally biased region" description="Polar residues" evidence="1">
    <location>
        <begin position="384"/>
        <end position="402"/>
    </location>
</feature>
<evidence type="ECO:0000259" key="2">
    <source>
        <dbReference type="PROSITE" id="PS50076"/>
    </source>
</evidence>
<dbReference type="Pfam" id="PF00226">
    <property type="entry name" value="DnaJ"/>
    <property type="match status" value="1"/>
</dbReference>
<dbReference type="RefSeq" id="XP_019632796.1">
    <property type="nucleotide sequence ID" value="XM_019777237.1"/>
</dbReference>
<dbReference type="InterPro" id="IPR036869">
    <property type="entry name" value="J_dom_sf"/>
</dbReference>